<dbReference type="Proteomes" id="UP001165960">
    <property type="component" value="Unassembled WGS sequence"/>
</dbReference>
<reference evidence="1" key="1">
    <citation type="submission" date="2022-04" db="EMBL/GenBank/DDBJ databases">
        <title>Genome of the entomopathogenic fungus Entomophthora muscae.</title>
        <authorList>
            <person name="Elya C."/>
            <person name="Lovett B.R."/>
            <person name="Lee E."/>
            <person name="Macias A.M."/>
            <person name="Hajek A.E."/>
            <person name="De Bivort B.L."/>
            <person name="Kasson M.T."/>
            <person name="De Fine Licht H.H."/>
            <person name="Stajich J.E."/>
        </authorList>
    </citation>
    <scope>NUCLEOTIDE SEQUENCE</scope>
    <source>
        <strain evidence="1">Berkeley</strain>
    </source>
</reference>
<evidence type="ECO:0000313" key="1">
    <source>
        <dbReference type="EMBL" id="KAJ9085179.1"/>
    </source>
</evidence>
<organism evidence="1 2">
    <name type="scientific">Entomophthora muscae</name>
    <dbReference type="NCBI Taxonomy" id="34485"/>
    <lineage>
        <taxon>Eukaryota</taxon>
        <taxon>Fungi</taxon>
        <taxon>Fungi incertae sedis</taxon>
        <taxon>Zoopagomycota</taxon>
        <taxon>Entomophthoromycotina</taxon>
        <taxon>Entomophthoromycetes</taxon>
        <taxon>Entomophthorales</taxon>
        <taxon>Entomophthoraceae</taxon>
        <taxon>Entomophthora</taxon>
    </lineage>
</organism>
<accession>A0ACC2UDP6</accession>
<dbReference type="EMBL" id="QTSX02000777">
    <property type="protein sequence ID" value="KAJ9085179.1"/>
    <property type="molecule type" value="Genomic_DNA"/>
</dbReference>
<comment type="caution">
    <text evidence="1">The sequence shown here is derived from an EMBL/GenBank/DDBJ whole genome shotgun (WGS) entry which is preliminary data.</text>
</comment>
<gene>
    <name evidence="1" type="ORF">DSO57_1016510</name>
</gene>
<evidence type="ECO:0000313" key="2">
    <source>
        <dbReference type="Proteomes" id="UP001165960"/>
    </source>
</evidence>
<proteinExistence type="predicted"/>
<protein>
    <submittedName>
        <fullName evidence="1">Uncharacterized protein</fullName>
    </submittedName>
</protein>
<sequence>MTPPHTPQPNCLQESVATDESTSTQVFGVMYITLTGLIDSMGPTSGPWAVLGKNLFYIIKLAPILWWALPAGPTGCPPASSQEPPRVGSLTPTPIIILNNEVDPTPKLFFSLGAPFGSINFIKYPVDLAYSKFTLENILFADPLARTRQSETYGCEGT</sequence>
<name>A0ACC2UDP6_9FUNG</name>
<keyword evidence="2" id="KW-1185">Reference proteome</keyword>